<dbReference type="GO" id="GO:0016020">
    <property type="term" value="C:membrane"/>
    <property type="evidence" value="ECO:0007669"/>
    <property type="project" value="UniProtKB-SubCell"/>
</dbReference>
<proteinExistence type="predicted"/>
<dbReference type="InterPro" id="IPR050450">
    <property type="entry name" value="COX15/CtaA_HemeA_synthase"/>
</dbReference>
<feature type="transmembrane region" description="Helical" evidence="12">
    <location>
        <begin position="90"/>
        <end position="111"/>
    </location>
</feature>
<evidence type="ECO:0000256" key="3">
    <source>
        <dbReference type="ARBA" id="ARBA00022692"/>
    </source>
</evidence>
<dbReference type="GO" id="GO:0016491">
    <property type="term" value="F:oxidoreductase activity"/>
    <property type="evidence" value="ECO:0007669"/>
    <property type="project" value="UniProtKB-KW"/>
</dbReference>
<dbReference type="PANTHER" id="PTHR35457">
    <property type="entry name" value="HEME A SYNTHASE"/>
    <property type="match status" value="1"/>
</dbReference>
<evidence type="ECO:0000256" key="12">
    <source>
        <dbReference type="SAM" id="Phobius"/>
    </source>
</evidence>
<dbReference type="EMBL" id="JNVM01000009">
    <property type="protein sequence ID" value="KEQ25885.1"/>
    <property type="molecule type" value="Genomic_DNA"/>
</dbReference>
<comment type="subcellular location">
    <subcellularLocation>
        <location evidence="1">Membrane</location>
        <topology evidence="1">Multi-pass membrane protein</topology>
    </subcellularLocation>
</comment>
<dbReference type="GO" id="GO:0006784">
    <property type="term" value="P:heme A biosynthetic process"/>
    <property type="evidence" value="ECO:0007669"/>
    <property type="project" value="InterPro"/>
</dbReference>
<feature type="transmembrane region" description="Helical" evidence="12">
    <location>
        <begin position="117"/>
        <end position="139"/>
    </location>
</feature>
<dbReference type="PANTHER" id="PTHR35457:SF1">
    <property type="entry name" value="HEME A SYNTHASE"/>
    <property type="match status" value="1"/>
</dbReference>
<keyword evidence="14" id="KW-1185">Reference proteome</keyword>
<feature type="transmembrane region" description="Helical" evidence="12">
    <location>
        <begin position="59"/>
        <end position="78"/>
    </location>
</feature>
<keyword evidence="10" id="KW-1015">Disulfide bond</keyword>
<dbReference type="AlphaFoldDB" id="A0A081P5B2"/>
<keyword evidence="3 12" id="KW-0812">Transmembrane</keyword>
<evidence type="ECO:0000256" key="2">
    <source>
        <dbReference type="ARBA" id="ARBA00022475"/>
    </source>
</evidence>
<evidence type="ECO:0000313" key="13">
    <source>
        <dbReference type="EMBL" id="KEQ25885.1"/>
    </source>
</evidence>
<keyword evidence="7" id="KW-0408">Iron</keyword>
<comment type="caution">
    <text evidence="13">The sequence shown here is derived from an EMBL/GenBank/DDBJ whole genome shotgun (WGS) entry which is preliminary data.</text>
</comment>
<dbReference type="OrthoDB" id="9816428at2"/>
<feature type="transmembrane region" description="Helical" evidence="12">
    <location>
        <begin position="244"/>
        <end position="268"/>
    </location>
</feature>
<feature type="transmembrane region" description="Helical" evidence="12">
    <location>
        <begin position="274"/>
        <end position="298"/>
    </location>
</feature>
<gene>
    <name evidence="13" type="ORF">ET33_37635</name>
</gene>
<keyword evidence="2" id="KW-1003">Cell membrane</keyword>
<sequence>MISFRYRLLAWTSFIGMFLVLLAGALVTKTGSGRGCGDDWPLCSGKFIPAYTLESMIEYSHRMVTGIVGIVVLVTFLYTWGRLKHHHEALGYAGGTLLFTIVQALMGAAAVKWPQQPAVMALHFGISLLAVASSMLLVVWSYRMNRGTEKPPSAPIPRFIYPVAWGIWIYCYGVVYLGAYIRHMEAEGGCMGWPLCNGQLIPYLSGASGIVFAHRVAAAVLFMFIAAFYVLVRRSTSKQPLSGLRTGAVYALVLVTGQIGSGGLLTVTMNNENVYLFTSLLHNVLATVLFAVLTDIAIRSWKHRKVQSFSSS</sequence>
<accession>A0A081P5B2</accession>
<dbReference type="GO" id="GO:0046872">
    <property type="term" value="F:metal ion binding"/>
    <property type="evidence" value="ECO:0007669"/>
    <property type="project" value="UniProtKB-KW"/>
</dbReference>
<dbReference type="Proteomes" id="UP000028123">
    <property type="component" value="Unassembled WGS sequence"/>
</dbReference>
<name>A0A081P5B2_9BACL</name>
<feature type="transmembrane region" description="Helical" evidence="12">
    <location>
        <begin position="201"/>
        <end position="232"/>
    </location>
</feature>
<evidence type="ECO:0000256" key="11">
    <source>
        <dbReference type="ARBA" id="ARBA00023444"/>
    </source>
</evidence>
<keyword evidence="9 12" id="KW-0472">Membrane</keyword>
<keyword evidence="8" id="KW-0350">Heme biosynthesis</keyword>
<evidence type="ECO:0000256" key="5">
    <source>
        <dbReference type="ARBA" id="ARBA00022989"/>
    </source>
</evidence>
<keyword evidence="6" id="KW-0560">Oxidoreductase</keyword>
<evidence type="ECO:0000256" key="7">
    <source>
        <dbReference type="ARBA" id="ARBA00023004"/>
    </source>
</evidence>
<reference evidence="13 14" key="1">
    <citation type="submission" date="2014-06" db="EMBL/GenBank/DDBJ databases">
        <title>Draft genome sequence of Paenibacillus sp. MSt1.</title>
        <authorList>
            <person name="Aw Y.K."/>
            <person name="Ong K.S."/>
            <person name="Gan H.M."/>
            <person name="Lee S.M."/>
        </authorList>
    </citation>
    <scope>NUCLEOTIDE SEQUENCE [LARGE SCALE GENOMIC DNA]</scope>
    <source>
        <strain evidence="13 14">MSt1</strain>
    </source>
</reference>
<dbReference type="InterPro" id="IPR003780">
    <property type="entry name" value="COX15/CtaA_fam"/>
</dbReference>
<evidence type="ECO:0000256" key="4">
    <source>
        <dbReference type="ARBA" id="ARBA00022723"/>
    </source>
</evidence>
<evidence type="ECO:0000256" key="8">
    <source>
        <dbReference type="ARBA" id="ARBA00023133"/>
    </source>
</evidence>
<protein>
    <submittedName>
        <fullName evidence="13">Cytochrome Caa3 oxidase</fullName>
    </submittedName>
</protein>
<dbReference type="RefSeq" id="WP_036681199.1">
    <property type="nucleotide sequence ID" value="NZ_JNVM01000009.1"/>
</dbReference>
<evidence type="ECO:0000256" key="10">
    <source>
        <dbReference type="ARBA" id="ARBA00023157"/>
    </source>
</evidence>
<keyword evidence="5 12" id="KW-1133">Transmembrane helix</keyword>
<organism evidence="13 14">
    <name type="scientific">Paenibacillus tyrfis</name>
    <dbReference type="NCBI Taxonomy" id="1501230"/>
    <lineage>
        <taxon>Bacteria</taxon>
        <taxon>Bacillati</taxon>
        <taxon>Bacillota</taxon>
        <taxon>Bacilli</taxon>
        <taxon>Bacillales</taxon>
        <taxon>Paenibacillaceae</taxon>
        <taxon>Paenibacillus</taxon>
    </lineage>
</organism>
<evidence type="ECO:0000256" key="9">
    <source>
        <dbReference type="ARBA" id="ARBA00023136"/>
    </source>
</evidence>
<feature type="transmembrane region" description="Helical" evidence="12">
    <location>
        <begin position="159"/>
        <end position="181"/>
    </location>
</feature>
<evidence type="ECO:0000256" key="6">
    <source>
        <dbReference type="ARBA" id="ARBA00023002"/>
    </source>
</evidence>
<evidence type="ECO:0000313" key="14">
    <source>
        <dbReference type="Proteomes" id="UP000028123"/>
    </source>
</evidence>
<dbReference type="Pfam" id="PF02628">
    <property type="entry name" value="COX15-CtaA"/>
    <property type="match status" value="1"/>
</dbReference>
<dbReference type="eggNOG" id="COG1612">
    <property type="taxonomic scope" value="Bacteria"/>
</dbReference>
<evidence type="ECO:0000256" key="1">
    <source>
        <dbReference type="ARBA" id="ARBA00004141"/>
    </source>
</evidence>
<comment type="pathway">
    <text evidence="11">Porphyrin-containing compound metabolism.</text>
</comment>
<keyword evidence="4" id="KW-0479">Metal-binding</keyword>